<reference evidence="9" key="1">
    <citation type="submission" date="2016-06" db="UniProtKB">
        <authorList>
            <consortium name="WormBaseParasite"/>
        </authorList>
    </citation>
    <scope>IDENTIFICATION</scope>
</reference>
<dbReference type="SMART" id="SM00320">
    <property type="entry name" value="WD40"/>
    <property type="match status" value="7"/>
</dbReference>
<feature type="repeat" description="WD" evidence="5">
    <location>
        <begin position="184"/>
        <end position="230"/>
    </location>
</feature>
<proteinExistence type="predicted"/>
<dbReference type="GO" id="GO:0000027">
    <property type="term" value="P:ribosomal large subunit assembly"/>
    <property type="evidence" value="ECO:0007669"/>
    <property type="project" value="TreeGrafter"/>
</dbReference>
<feature type="domain" description="NLE" evidence="6">
    <location>
        <begin position="6"/>
        <end position="66"/>
    </location>
</feature>
<dbReference type="InterPro" id="IPR019775">
    <property type="entry name" value="WD40_repeat_CS"/>
</dbReference>
<dbReference type="PROSITE" id="PS00678">
    <property type="entry name" value="WD_REPEATS_1"/>
    <property type="match status" value="3"/>
</dbReference>
<protein>
    <submittedName>
        <fullName evidence="9">WD_REPEATS_REGION domain-containing protein</fullName>
    </submittedName>
</protein>
<dbReference type="EMBL" id="UZAM01008261">
    <property type="protein sequence ID" value="VDP04058.1"/>
    <property type="molecule type" value="Genomic_DNA"/>
</dbReference>
<evidence type="ECO:0000313" key="9">
    <source>
        <dbReference type="WBParaSite" id="SBAD_0000452601-mRNA-1"/>
    </source>
</evidence>
<dbReference type="PROSITE" id="PS50294">
    <property type="entry name" value="WD_REPEATS_REGION"/>
    <property type="match status" value="6"/>
</dbReference>
<evidence type="ECO:0000256" key="3">
    <source>
        <dbReference type="ARBA" id="ARBA00022737"/>
    </source>
</evidence>
<dbReference type="OrthoDB" id="10267436at2759"/>
<evidence type="ECO:0000256" key="2">
    <source>
        <dbReference type="ARBA" id="ARBA00022574"/>
    </source>
</evidence>
<feature type="repeat" description="WD" evidence="5">
    <location>
        <begin position="231"/>
        <end position="271"/>
    </location>
</feature>
<dbReference type="InterPro" id="IPR001680">
    <property type="entry name" value="WD40_rpt"/>
</dbReference>
<dbReference type="PRINTS" id="PR00320">
    <property type="entry name" value="GPROTEINBRPT"/>
</dbReference>
<dbReference type="Proteomes" id="UP000270296">
    <property type="component" value="Unassembled WGS sequence"/>
</dbReference>
<dbReference type="GO" id="GO:0005730">
    <property type="term" value="C:nucleolus"/>
    <property type="evidence" value="ECO:0007669"/>
    <property type="project" value="UniProtKB-SubCell"/>
</dbReference>
<dbReference type="InterPro" id="IPR015943">
    <property type="entry name" value="WD40/YVTN_repeat-like_dom_sf"/>
</dbReference>
<feature type="repeat" description="WD" evidence="5">
    <location>
        <begin position="99"/>
        <end position="140"/>
    </location>
</feature>
<feature type="repeat" description="WD" evidence="5">
    <location>
        <begin position="141"/>
        <end position="173"/>
    </location>
</feature>
<keyword evidence="8" id="KW-1185">Reference proteome</keyword>
<evidence type="ECO:0000256" key="1">
    <source>
        <dbReference type="ARBA" id="ARBA00004604"/>
    </source>
</evidence>
<dbReference type="InterPro" id="IPR012972">
    <property type="entry name" value="NLE"/>
</dbReference>
<feature type="repeat" description="WD" evidence="5">
    <location>
        <begin position="352"/>
        <end position="393"/>
    </location>
</feature>
<organism evidence="9">
    <name type="scientific">Soboliphyme baturini</name>
    <dbReference type="NCBI Taxonomy" id="241478"/>
    <lineage>
        <taxon>Eukaryota</taxon>
        <taxon>Metazoa</taxon>
        <taxon>Ecdysozoa</taxon>
        <taxon>Nematoda</taxon>
        <taxon>Enoplea</taxon>
        <taxon>Dorylaimia</taxon>
        <taxon>Dioctophymatida</taxon>
        <taxon>Dioctophymatoidea</taxon>
        <taxon>Soboliphymatidae</taxon>
        <taxon>Soboliphyme</taxon>
    </lineage>
</organism>
<dbReference type="Pfam" id="PF08154">
    <property type="entry name" value="NLE"/>
    <property type="match status" value="1"/>
</dbReference>
<dbReference type="InterPro" id="IPR020472">
    <property type="entry name" value="WD40_PAC1"/>
</dbReference>
<evidence type="ECO:0000313" key="7">
    <source>
        <dbReference type="EMBL" id="VDP04058.1"/>
    </source>
</evidence>
<dbReference type="PANTHER" id="PTHR19848">
    <property type="entry name" value="WD40 REPEAT PROTEIN"/>
    <property type="match status" value="1"/>
</dbReference>
<name>A0A183IL40_9BILA</name>
<dbReference type="Gene3D" id="2.130.10.10">
    <property type="entry name" value="YVTN repeat-like/Quinoprotein amine dehydrogenase"/>
    <property type="match status" value="1"/>
</dbReference>
<dbReference type="PROSITE" id="PS50082">
    <property type="entry name" value="WD_REPEATS_2"/>
    <property type="match status" value="6"/>
</dbReference>
<dbReference type="PANTHER" id="PTHR19848:SF0">
    <property type="entry name" value="NOTCHLESS PROTEIN HOMOLOG 1"/>
    <property type="match status" value="1"/>
</dbReference>
<evidence type="ECO:0000256" key="5">
    <source>
        <dbReference type="PROSITE-ProRule" id="PRU00221"/>
    </source>
</evidence>
<dbReference type="WBParaSite" id="SBAD_0000452601-mRNA-1">
    <property type="protein sequence ID" value="SBAD_0000452601-mRNA-1"/>
    <property type="gene ID" value="SBAD_0000452601"/>
</dbReference>
<dbReference type="CDD" id="cd00200">
    <property type="entry name" value="WD40"/>
    <property type="match status" value="1"/>
</dbReference>
<dbReference type="Pfam" id="PF00400">
    <property type="entry name" value="WD40"/>
    <property type="match status" value="6"/>
</dbReference>
<dbReference type="SUPFAM" id="SSF50978">
    <property type="entry name" value="WD40 repeat-like"/>
    <property type="match status" value="1"/>
</dbReference>
<reference evidence="7 8" key="2">
    <citation type="submission" date="2018-11" db="EMBL/GenBank/DDBJ databases">
        <authorList>
            <consortium name="Pathogen Informatics"/>
        </authorList>
    </citation>
    <scope>NUCLEOTIDE SEQUENCE [LARGE SCALE GENOMIC DNA]</scope>
</reference>
<dbReference type="AlphaFoldDB" id="A0A183IL40"/>
<evidence type="ECO:0000259" key="6">
    <source>
        <dbReference type="Pfam" id="PF08154"/>
    </source>
</evidence>
<comment type="subcellular location">
    <subcellularLocation>
        <location evidence="1">Nucleus</location>
        <location evidence="1">Nucleolus</location>
    </subcellularLocation>
</comment>
<feature type="repeat" description="WD" evidence="5">
    <location>
        <begin position="394"/>
        <end position="435"/>
    </location>
</feature>
<keyword evidence="2 5" id="KW-0853">WD repeat</keyword>
<keyword evidence="4" id="KW-0539">Nucleus</keyword>
<evidence type="ECO:0000313" key="8">
    <source>
        <dbReference type="Proteomes" id="UP000270296"/>
    </source>
</evidence>
<accession>A0A183IL40</accession>
<evidence type="ECO:0000256" key="4">
    <source>
        <dbReference type="ARBA" id="ARBA00023242"/>
    </source>
</evidence>
<gene>
    <name evidence="7" type="ORF">SBAD_LOCUS4336</name>
</gene>
<sequence length="444" mass="49748">MEDKRIIVQLKDEDGVYLGVSMDVPIDITKQQLQQICNSLMQLEEPVPCSFLLNEKEIVDSLSDTIDLDSVNTEKILEITYQPLALFRVQAVTRCSSSLPGHAEPVISAQFSPDSKHLASGSGDTTVRLWDLNTETPEFTCKGHHNWVLCICWSPDSQKLASACKNGHVIIWDPLKGTQIGRVLTGHKSWITCLAWQPLHCATEVRLLASSSKDCDIRIWDIVLGRTVRVLAGHSACVTCIKWSGEDLIFSSSEDRTIKVWRADDGTLCRTLEGHGHWVNTMSLNTDYVLKTGGFDPLHQPYPEDVNELREVALRRYQEVKRADPERLVSGSDDFTLCLWQPSINKKPIQRMTGHQQLINHVQFSPDGRIIASASFDKSVKLWCGKTGKFITTLRGHVQAVYQISWSSDSRLLVSGSADSTLKLWDMRTKKLAIDLPGHADEVS</sequence>
<keyword evidence="3" id="KW-0677">Repeat</keyword>
<dbReference type="InterPro" id="IPR036322">
    <property type="entry name" value="WD40_repeat_dom_sf"/>
</dbReference>
<dbReference type="GO" id="GO:0007219">
    <property type="term" value="P:Notch signaling pathway"/>
    <property type="evidence" value="ECO:0007669"/>
    <property type="project" value="TreeGrafter"/>
</dbReference>